<organism evidence="1 2">
    <name type="scientific">Armillaria tabescens</name>
    <name type="common">Ringless honey mushroom</name>
    <name type="synonym">Agaricus tabescens</name>
    <dbReference type="NCBI Taxonomy" id="1929756"/>
    <lineage>
        <taxon>Eukaryota</taxon>
        <taxon>Fungi</taxon>
        <taxon>Dikarya</taxon>
        <taxon>Basidiomycota</taxon>
        <taxon>Agaricomycotina</taxon>
        <taxon>Agaricomycetes</taxon>
        <taxon>Agaricomycetidae</taxon>
        <taxon>Agaricales</taxon>
        <taxon>Marasmiineae</taxon>
        <taxon>Physalacriaceae</taxon>
        <taxon>Desarmillaria</taxon>
    </lineage>
</organism>
<keyword evidence="2" id="KW-1185">Reference proteome</keyword>
<dbReference type="AlphaFoldDB" id="A0AA39KE08"/>
<proteinExistence type="predicted"/>
<evidence type="ECO:0000313" key="1">
    <source>
        <dbReference type="EMBL" id="KAK0458156.1"/>
    </source>
</evidence>
<accession>A0AA39KE08</accession>
<name>A0AA39KE08_ARMTA</name>
<comment type="caution">
    <text evidence="1">The sequence shown here is derived from an EMBL/GenBank/DDBJ whole genome shotgun (WGS) entry which is preliminary data.</text>
</comment>
<evidence type="ECO:0000313" key="2">
    <source>
        <dbReference type="Proteomes" id="UP001175211"/>
    </source>
</evidence>
<reference evidence="1" key="1">
    <citation type="submission" date="2023-06" db="EMBL/GenBank/DDBJ databases">
        <authorList>
            <consortium name="Lawrence Berkeley National Laboratory"/>
            <person name="Ahrendt S."/>
            <person name="Sahu N."/>
            <person name="Indic B."/>
            <person name="Wong-Bajracharya J."/>
            <person name="Merenyi Z."/>
            <person name="Ke H.-M."/>
            <person name="Monk M."/>
            <person name="Kocsube S."/>
            <person name="Drula E."/>
            <person name="Lipzen A."/>
            <person name="Balint B."/>
            <person name="Henrissat B."/>
            <person name="Andreopoulos B."/>
            <person name="Martin F.M."/>
            <person name="Harder C.B."/>
            <person name="Rigling D."/>
            <person name="Ford K.L."/>
            <person name="Foster G.D."/>
            <person name="Pangilinan J."/>
            <person name="Papanicolaou A."/>
            <person name="Barry K."/>
            <person name="LaButti K."/>
            <person name="Viragh M."/>
            <person name="Koriabine M."/>
            <person name="Yan M."/>
            <person name="Riley R."/>
            <person name="Champramary S."/>
            <person name="Plett K.L."/>
            <person name="Tsai I.J."/>
            <person name="Slot J."/>
            <person name="Sipos G."/>
            <person name="Plett J."/>
            <person name="Nagy L.G."/>
            <person name="Grigoriev I.V."/>
        </authorList>
    </citation>
    <scope>NUCLEOTIDE SEQUENCE</scope>
    <source>
        <strain evidence="1">CCBAS 213</strain>
    </source>
</reference>
<dbReference type="GeneID" id="85365449"/>
<dbReference type="EMBL" id="JAUEPS010000018">
    <property type="protein sequence ID" value="KAK0458156.1"/>
    <property type="molecule type" value="Genomic_DNA"/>
</dbReference>
<sequence length="234" mass="26893">MESHRLGALPIRLIYPYPLTDGVSHILMADIQIYLRPRPISPVYGHSNYLPFKRKRYCDYGPFFADYGTVPCDATEVHTIRSPALSTALSTLYTVFIPSLDVEVPDPNKPGPSAWPALLKLAITKVDLSIDSRMECENHIVRLSQGDRAPTPPPRNMRAPSFSPEWYKIVFSTMDRGDVELRDESRDTELELFVWVYMQKTIDQRTHIWRHFRREMYKLTDPIAPAHLPSGHGQ</sequence>
<protein>
    <submittedName>
        <fullName evidence="1">Uncharacterized protein</fullName>
    </submittedName>
</protein>
<gene>
    <name evidence="1" type="ORF">EV420DRAFT_382385</name>
</gene>
<dbReference type="Proteomes" id="UP001175211">
    <property type="component" value="Unassembled WGS sequence"/>
</dbReference>
<dbReference type="RefSeq" id="XP_060330444.1">
    <property type="nucleotide sequence ID" value="XM_060481901.1"/>
</dbReference>